<evidence type="ECO:0008006" key="3">
    <source>
        <dbReference type="Google" id="ProtNLM"/>
    </source>
</evidence>
<dbReference type="VEuPathDB" id="TriTrypDB:TM35_000341160"/>
<dbReference type="InterPro" id="IPR023674">
    <property type="entry name" value="Ribosomal_uL1-like"/>
</dbReference>
<proteinExistence type="predicted"/>
<comment type="caution">
    <text evidence="1">The sequence shown here is derived from an EMBL/GenBank/DDBJ whole genome shotgun (WGS) entry which is preliminary data.</text>
</comment>
<dbReference type="Pfam" id="PF00687">
    <property type="entry name" value="Ribosomal_L1"/>
    <property type="match status" value="1"/>
</dbReference>
<dbReference type="Gene3D" id="3.40.50.790">
    <property type="match status" value="1"/>
</dbReference>
<sequence>MLETPRSKEALEKLCGFLSSEGNATKESNSLADLFTTSTQETVRSVEVEVAFLVSPPAHRVPLYFTLPYEVLPGTICVVTPSPQRKYKDKVLQLSEDGNPVAQRVKKVIDTKKLNMKFVDPVAVRALANSFDHFILFGVKKYPRQLTGEFLGHQKPPVWVPQRGGFKSNLLKAVNTVVFQRRGHNAVTCRIGHTGLSLDQLHENLQSFLAQMTSHAQGTIPEDILHIRVAGTNNMGKRAGLPIFVHTFQIPREVPENGGEEPVTKKRRKDE</sequence>
<gene>
    <name evidence="1" type="ORF">TM35_000341160</name>
</gene>
<evidence type="ECO:0000313" key="2">
    <source>
        <dbReference type="Proteomes" id="UP000192257"/>
    </source>
</evidence>
<dbReference type="OrthoDB" id="10251727at2759"/>
<evidence type="ECO:0000313" key="1">
    <source>
        <dbReference type="EMBL" id="ORC85504.1"/>
    </source>
</evidence>
<dbReference type="STRING" id="67003.A0A1X0NL61"/>
<dbReference type="GeneID" id="39988794"/>
<name>A0A1X0NL61_9TRYP</name>
<dbReference type="InterPro" id="IPR016095">
    <property type="entry name" value="Ribosomal_uL1_3-a/b-sand"/>
</dbReference>
<dbReference type="EMBL" id="NBCO01000034">
    <property type="protein sequence ID" value="ORC85504.1"/>
    <property type="molecule type" value="Genomic_DNA"/>
</dbReference>
<dbReference type="SUPFAM" id="SSF56808">
    <property type="entry name" value="Ribosomal protein L1"/>
    <property type="match status" value="1"/>
</dbReference>
<protein>
    <recommendedName>
        <fullName evidence="3">Ribosomal protein L1</fullName>
    </recommendedName>
</protein>
<keyword evidence="2" id="KW-1185">Reference proteome</keyword>
<dbReference type="AlphaFoldDB" id="A0A1X0NL61"/>
<reference evidence="1 2" key="1">
    <citation type="submission" date="2017-03" db="EMBL/GenBank/DDBJ databases">
        <title>An alternative strategy for trypanosome survival in the mammalian bloodstream revealed through genome and transcriptome analysis of the ubiquitous bovine parasite Trypanosoma (Megatrypanum) theileri.</title>
        <authorList>
            <person name="Kelly S."/>
            <person name="Ivens A."/>
            <person name="Mott A."/>
            <person name="O'Neill E."/>
            <person name="Emms D."/>
            <person name="Macleod O."/>
            <person name="Voorheis P."/>
            <person name="Matthews J."/>
            <person name="Matthews K."/>
            <person name="Carrington M."/>
        </authorList>
    </citation>
    <scope>NUCLEOTIDE SEQUENCE [LARGE SCALE GENOMIC DNA]</scope>
    <source>
        <strain evidence="1">Edinburgh</strain>
    </source>
</reference>
<organism evidence="1 2">
    <name type="scientific">Trypanosoma theileri</name>
    <dbReference type="NCBI Taxonomy" id="67003"/>
    <lineage>
        <taxon>Eukaryota</taxon>
        <taxon>Discoba</taxon>
        <taxon>Euglenozoa</taxon>
        <taxon>Kinetoplastea</taxon>
        <taxon>Metakinetoplastina</taxon>
        <taxon>Trypanosomatida</taxon>
        <taxon>Trypanosomatidae</taxon>
        <taxon>Trypanosoma</taxon>
    </lineage>
</organism>
<accession>A0A1X0NL61</accession>
<dbReference type="RefSeq" id="XP_028879570.1">
    <property type="nucleotide sequence ID" value="XM_029029014.1"/>
</dbReference>
<dbReference type="InterPro" id="IPR028364">
    <property type="entry name" value="Ribosomal_uL1/biogenesis"/>
</dbReference>
<dbReference type="Proteomes" id="UP000192257">
    <property type="component" value="Unassembled WGS sequence"/>
</dbReference>
<dbReference type="Gene3D" id="3.30.190.20">
    <property type="match status" value="1"/>
</dbReference>